<evidence type="ECO:0000313" key="9">
    <source>
        <dbReference type="EMBL" id="KAF2255043.1"/>
    </source>
</evidence>
<dbReference type="AlphaFoldDB" id="A0A6A6J0U4"/>
<evidence type="ECO:0000256" key="2">
    <source>
        <dbReference type="ARBA" id="ARBA00005262"/>
    </source>
</evidence>
<dbReference type="PANTHER" id="PTHR33567:SF3">
    <property type="entry name" value="CHROMATE ION TRANSPORTER (EUROFUNG)"/>
    <property type="match status" value="1"/>
</dbReference>
<dbReference type="GO" id="GO:0005886">
    <property type="term" value="C:plasma membrane"/>
    <property type="evidence" value="ECO:0007669"/>
    <property type="project" value="UniProtKB-SubCell"/>
</dbReference>
<evidence type="ECO:0000256" key="6">
    <source>
        <dbReference type="ARBA" id="ARBA00023136"/>
    </source>
</evidence>
<feature type="transmembrane region" description="Helical" evidence="8">
    <location>
        <begin position="382"/>
        <end position="408"/>
    </location>
</feature>
<keyword evidence="10" id="KW-1185">Reference proteome</keyword>
<feature type="transmembrane region" description="Helical" evidence="8">
    <location>
        <begin position="493"/>
        <end position="526"/>
    </location>
</feature>
<dbReference type="EMBL" id="ML987190">
    <property type="protein sequence ID" value="KAF2255043.1"/>
    <property type="molecule type" value="Genomic_DNA"/>
</dbReference>
<feature type="transmembrane region" description="Helical" evidence="8">
    <location>
        <begin position="97"/>
        <end position="118"/>
    </location>
</feature>
<keyword evidence="5 8" id="KW-1133">Transmembrane helix</keyword>
<organism evidence="9 10">
    <name type="scientific">Trematosphaeria pertusa</name>
    <dbReference type="NCBI Taxonomy" id="390896"/>
    <lineage>
        <taxon>Eukaryota</taxon>
        <taxon>Fungi</taxon>
        <taxon>Dikarya</taxon>
        <taxon>Ascomycota</taxon>
        <taxon>Pezizomycotina</taxon>
        <taxon>Dothideomycetes</taxon>
        <taxon>Pleosporomycetidae</taxon>
        <taxon>Pleosporales</taxon>
        <taxon>Massarineae</taxon>
        <taxon>Trematosphaeriaceae</taxon>
        <taxon>Trematosphaeria</taxon>
    </lineage>
</organism>
<feature type="transmembrane region" description="Helical" evidence="8">
    <location>
        <begin position="314"/>
        <end position="336"/>
    </location>
</feature>
<evidence type="ECO:0000256" key="3">
    <source>
        <dbReference type="ARBA" id="ARBA00022475"/>
    </source>
</evidence>
<feature type="transmembrane region" description="Helical" evidence="8">
    <location>
        <begin position="138"/>
        <end position="161"/>
    </location>
</feature>
<dbReference type="InterPro" id="IPR003370">
    <property type="entry name" value="Chromate_transpt"/>
</dbReference>
<dbReference type="RefSeq" id="XP_033690047.1">
    <property type="nucleotide sequence ID" value="XM_033835184.1"/>
</dbReference>
<feature type="compositionally biased region" description="Polar residues" evidence="7">
    <location>
        <begin position="274"/>
        <end position="285"/>
    </location>
</feature>
<accession>A0A6A6J0U4</accession>
<feature type="transmembrane region" description="Helical" evidence="8">
    <location>
        <begin position="348"/>
        <end position="370"/>
    </location>
</feature>
<feature type="transmembrane region" description="Helical" evidence="8">
    <location>
        <begin position="420"/>
        <end position="441"/>
    </location>
</feature>
<reference evidence="9" key="1">
    <citation type="journal article" date="2020" name="Stud. Mycol.">
        <title>101 Dothideomycetes genomes: a test case for predicting lifestyles and emergence of pathogens.</title>
        <authorList>
            <person name="Haridas S."/>
            <person name="Albert R."/>
            <person name="Binder M."/>
            <person name="Bloem J."/>
            <person name="Labutti K."/>
            <person name="Salamov A."/>
            <person name="Andreopoulos B."/>
            <person name="Baker S."/>
            <person name="Barry K."/>
            <person name="Bills G."/>
            <person name="Bluhm B."/>
            <person name="Cannon C."/>
            <person name="Castanera R."/>
            <person name="Culley D."/>
            <person name="Daum C."/>
            <person name="Ezra D."/>
            <person name="Gonzalez J."/>
            <person name="Henrissat B."/>
            <person name="Kuo A."/>
            <person name="Liang C."/>
            <person name="Lipzen A."/>
            <person name="Lutzoni F."/>
            <person name="Magnuson J."/>
            <person name="Mondo S."/>
            <person name="Nolan M."/>
            <person name="Ohm R."/>
            <person name="Pangilinan J."/>
            <person name="Park H.-J."/>
            <person name="Ramirez L."/>
            <person name="Alfaro M."/>
            <person name="Sun H."/>
            <person name="Tritt A."/>
            <person name="Yoshinaga Y."/>
            <person name="Zwiers L.-H."/>
            <person name="Turgeon B."/>
            <person name="Goodwin S."/>
            <person name="Spatafora J."/>
            <person name="Crous P."/>
            <person name="Grigoriev I."/>
        </authorList>
    </citation>
    <scope>NUCLEOTIDE SEQUENCE</scope>
    <source>
        <strain evidence="9">CBS 122368</strain>
    </source>
</reference>
<evidence type="ECO:0000256" key="5">
    <source>
        <dbReference type="ARBA" id="ARBA00022989"/>
    </source>
</evidence>
<feature type="compositionally biased region" description="Basic and acidic residues" evidence="7">
    <location>
        <begin position="229"/>
        <end position="240"/>
    </location>
</feature>
<keyword evidence="4 8" id="KW-0812">Transmembrane</keyword>
<dbReference type="GO" id="GO:0015109">
    <property type="term" value="F:chromate transmembrane transporter activity"/>
    <property type="evidence" value="ECO:0007669"/>
    <property type="project" value="InterPro"/>
</dbReference>
<name>A0A6A6J0U4_9PLEO</name>
<keyword evidence="3" id="KW-1003">Cell membrane</keyword>
<gene>
    <name evidence="9" type="ORF">BU26DRAFT_600626</name>
</gene>
<comment type="similarity">
    <text evidence="2">Belongs to the chromate ion transporter (CHR) (TC 2.A.51) family.</text>
</comment>
<evidence type="ECO:0000256" key="1">
    <source>
        <dbReference type="ARBA" id="ARBA00004651"/>
    </source>
</evidence>
<dbReference type="PANTHER" id="PTHR33567">
    <property type="entry name" value="CHROMATE ION TRANSPORTER (EUROFUNG)"/>
    <property type="match status" value="1"/>
</dbReference>
<feature type="compositionally biased region" description="Basic and acidic residues" evidence="7">
    <location>
        <begin position="249"/>
        <end position="260"/>
    </location>
</feature>
<evidence type="ECO:0000256" key="7">
    <source>
        <dbReference type="SAM" id="MobiDB-lite"/>
    </source>
</evidence>
<feature type="transmembrane region" description="Helical" evidence="8">
    <location>
        <begin position="453"/>
        <end position="473"/>
    </location>
</feature>
<dbReference type="OrthoDB" id="2160638at2759"/>
<comment type="subcellular location">
    <subcellularLocation>
        <location evidence="1">Cell membrane</location>
        <topology evidence="1">Multi-pass membrane protein</topology>
    </subcellularLocation>
</comment>
<keyword evidence="6 8" id="KW-0472">Membrane</keyword>
<feature type="region of interest" description="Disordered" evidence="7">
    <location>
        <begin position="224"/>
        <end position="302"/>
    </location>
</feature>
<evidence type="ECO:0000256" key="4">
    <source>
        <dbReference type="ARBA" id="ARBA00022692"/>
    </source>
</evidence>
<dbReference type="Pfam" id="PF02417">
    <property type="entry name" value="Chromate_transp"/>
    <property type="match status" value="2"/>
</dbReference>
<dbReference type="GeneID" id="54588514"/>
<dbReference type="Proteomes" id="UP000800094">
    <property type="component" value="Unassembled WGS sequence"/>
</dbReference>
<evidence type="ECO:0000256" key="8">
    <source>
        <dbReference type="SAM" id="Phobius"/>
    </source>
</evidence>
<proteinExistence type="inferred from homology"/>
<sequence>MPLLDVYRAVRDHTRDQRNSLQANNKSLVWRLTEVFARTWDLGFTAFGGPPVHFQILHRRFVEGVGGRNRWIDEQTYQEIFAICQALPGPASTKMTFCIAMIHAGMIPAIFVFLIWSLPGAIGMFALSQGVENMPDKLPPIVYALLSGLNASTVGIIALAAVQLAGKAITDRLTRILVIFGACAGLCYTALWFFPVLMVVGGVSTVIWDVWLLQKIGKLRAKWARKKRGNDEERSTEENGHTGSIPLEEQSRDRPVEGVQRRAQASASKDRISTEQTEPASTSSIGEAGRDGRQRTDTAPTVADTTTHGIPVKLGICIIAGFFASFIVIMALRGAVPSLDLPFDLFANMYLAGTIIFGGGPVVIPLLREYVVQPGWVSPRNFLIGLAIIQAFPGPNFNFGVYLGALALARTSTPSVAGALLGYIGIFAPGIILAVGVQSLWRVLRTKPAFVSLLRGINATAVGLVFTAVYRLWEIGYLTPESSNGKSLAAEPWWVVVAAVTYAESAWFSVSPAMAIIIGALLGLAWYGAVGS</sequence>
<evidence type="ECO:0000313" key="10">
    <source>
        <dbReference type="Proteomes" id="UP000800094"/>
    </source>
</evidence>
<feature type="transmembrane region" description="Helical" evidence="8">
    <location>
        <begin position="173"/>
        <end position="191"/>
    </location>
</feature>
<protein>
    <submittedName>
        <fullName evidence="9">Chromate transporter</fullName>
    </submittedName>
</protein>